<evidence type="ECO:0000313" key="3">
    <source>
        <dbReference type="Proteomes" id="UP000494363"/>
    </source>
</evidence>
<reference evidence="2 3" key="1">
    <citation type="submission" date="2020-04" db="EMBL/GenBank/DDBJ databases">
        <authorList>
            <person name="De Canck E."/>
        </authorList>
    </citation>
    <scope>NUCLEOTIDE SEQUENCE [LARGE SCALE GENOMIC DNA]</scope>
    <source>
        <strain evidence="2 3">LMG 29542</strain>
    </source>
</reference>
<dbReference type="EMBL" id="CADIKH010000069">
    <property type="protein sequence ID" value="CAB3773149.1"/>
    <property type="molecule type" value="Genomic_DNA"/>
</dbReference>
<feature type="compositionally biased region" description="Basic and acidic residues" evidence="1">
    <location>
        <begin position="53"/>
        <end position="63"/>
    </location>
</feature>
<evidence type="ECO:0000256" key="1">
    <source>
        <dbReference type="SAM" id="MobiDB-lite"/>
    </source>
</evidence>
<feature type="region of interest" description="Disordered" evidence="1">
    <location>
        <begin position="1"/>
        <end position="102"/>
    </location>
</feature>
<dbReference type="AlphaFoldDB" id="A0A6J5F2T4"/>
<accession>A0A6J5F2T4</accession>
<sequence length="102" mass="10396">MSPTKPGSGDDDTPHDPSEMSPTETSKPIGAAIPTPVEPGLDQPLPEKGQPPAKDDQSPRDAAHPGGGESDPSKGIPASGPSDAALRERIRPAGSGIWASKR</sequence>
<protein>
    <submittedName>
        <fullName evidence="2">Uncharacterized protein</fullName>
    </submittedName>
</protein>
<organism evidence="2 3">
    <name type="scientific">Paraburkholderia humisilvae</name>
    <dbReference type="NCBI Taxonomy" id="627669"/>
    <lineage>
        <taxon>Bacteria</taxon>
        <taxon>Pseudomonadati</taxon>
        <taxon>Pseudomonadota</taxon>
        <taxon>Betaproteobacteria</taxon>
        <taxon>Burkholderiales</taxon>
        <taxon>Burkholderiaceae</taxon>
        <taxon>Paraburkholderia</taxon>
    </lineage>
</organism>
<evidence type="ECO:0000313" key="2">
    <source>
        <dbReference type="EMBL" id="CAB3773149.1"/>
    </source>
</evidence>
<name>A0A6J5F2T4_9BURK</name>
<keyword evidence="3" id="KW-1185">Reference proteome</keyword>
<gene>
    <name evidence="2" type="ORF">LMG29542_07121</name>
</gene>
<proteinExistence type="predicted"/>
<dbReference type="Proteomes" id="UP000494363">
    <property type="component" value="Unassembled WGS sequence"/>
</dbReference>